<proteinExistence type="predicted"/>
<dbReference type="EMBL" id="JBFPJR010000004">
    <property type="protein sequence ID" value="MEX0426704.1"/>
    <property type="molecule type" value="Genomic_DNA"/>
</dbReference>
<gene>
    <name evidence="3" type="ORF">AB3X52_03655</name>
</gene>
<evidence type="ECO:0000256" key="1">
    <source>
        <dbReference type="ARBA" id="ARBA00022801"/>
    </source>
</evidence>
<sequence>MERFEAGRPITVAMTKWGGRPHWHWAGTYLGADDEGDWLGYPAGTRYAKPGKAFDADWVSVGLVPRHDAAHLTVFNRPTATGDNPGPINAEIYVDMATPAVWEDTVLRSIDLDLDVVKRWDGAVEIIDQDEFEEHQLAYGYPPEIITMAEESAERVYDAMSSGLAPYAGSAERWFAILDSLA</sequence>
<comment type="caution">
    <text evidence="3">The sequence shown here is derived from an EMBL/GenBank/DDBJ whole genome shotgun (WGS) entry which is preliminary data.</text>
</comment>
<evidence type="ECO:0000259" key="2">
    <source>
        <dbReference type="Pfam" id="PF04167"/>
    </source>
</evidence>
<accession>A0ABV3SYF3</accession>
<dbReference type="Pfam" id="PF04167">
    <property type="entry name" value="DUF402"/>
    <property type="match status" value="1"/>
</dbReference>
<dbReference type="Gene3D" id="2.40.380.10">
    <property type="entry name" value="FomD-like"/>
    <property type="match status" value="1"/>
</dbReference>
<dbReference type="RefSeq" id="WP_367991420.1">
    <property type="nucleotide sequence ID" value="NZ_JBFPJR010000004.1"/>
</dbReference>
<keyword evidence="4" id="KW-1185">Reference proteome</keyword>
<dbReference type="InterPro" id="IPR050212">
    <property type="entry name" value="Ntdp-like"/>
</dbReference>
<dbReference type="Proteomes" id="UP001556631">
    <property type="component" value="Unassembled WGS sequence"/>
</dbReference>
<dbReference type="SUPFAM" id="SSF159234">
    <property type="entry name" value="FomD-like"/>
    <property type="match status" value="1"/>
</dbReference>
<dbReference type="InterPro" id="IPR007295">
    <property type="entry name" value="DUF402"/>
</dbReference>
<dbReference type="PANTHER" id="PTHR39159:SF1">
    <property type="entry name" value="UPF0374 PROTEIN YGAC"/>
    <property type="match status" value="1"/>
</dbReference>
<dbReference type="PANTHER" id="PTHR39159">
    <property type="match status" value="1"/>
</dbReference>
<keyword evidence="1" id="KW-0378">Hydrolase</keyword>
<protein>
    <submittedName>
        <fullName evidence="3">DUF402 domain-containing protein</fullName>
    </submittedName>
</protein>
<dbReference type="InterPro" id="IPR035930">
    <property type="entry name" value="FomD-like_sf"/>
</dbReference>
<organism evidence="3 4">
    <name type="scientific">Nocardioides eburneus</name>
    <dbReference type="NCBI Taxonomy" id="3231482"/>
    <lineage>
        <taxon>Bacteria</taxon>
        <taxon>Bacillati</taxon>
        <taxon>Actinomycetota</taxon>
        <taxon>Actinomycetes</taxon>
        <taxon>Propionibacteriales</taxon>
        <taxon>Nocardioidaceae</taxon>
        <taxon>Nocardioides</taxon>
    </lineage>
</organism>
<evidence type="ECO:0000313" key="3">
    <source>
        <dbReference type="EMBL" id="MEX0426704.1"/>
    </source>
</evidence>
<reference evidence="3 4" key="1">
    <citation type="submission" date="2024-07" db="EMBL/GenBank/DDBJ databases">
        <authorList>
            <person name="Lee S."/>
            <person name="Kang M."/>
        </authorList>
    </citation>
    <scope>NUCLEOTIDE SEQUENCE [LARGE SCALE GENOMIC DNA]</scope>
    <source>
        <strain evidence="3 4">DS6</strain>
    </source>
</reference>
<evidence type="ECO:0000313" key="4">
    <source>
        <dbReference type="Proteomes" id="UP001556631"/>
    </source>
</evidence>
<name>A0ABV3SYF3_9ACTN</name>
<feature type="domain" description="DUF402" evidence="2">
    <location>
        <begin position="20"/>
        <end position="162"/>
    </location>
</feature>